<protein>
    <submittedName>
        <fullName evidence="1">Uncharacterized protein</fullName>
    </submittedName>
</protein>
<dbReference type="AlphaFoldDB" id="C0EFC4"/>
<keyword evidence="2" id="KW-1185">Reference proteome</keyword>
<dbReference type="STRING" id="537013.CLOSTMETH_02566"/>
<comment type="caution">
    <text evidence="1">The sequence shown here is derived from an EMBL/GenBank/DDBJ whole genome shotgun (WGS) entry which is preliminary data.</text>
</comment>
<dbReference type="HOGENOM" id="CLU_3287487_0_0_9"/>
<evidence type="ECO:0000313" key="1">
    <source>
        <dbReference type="EMBL" id="EEG29819.1"/>
    </source>
</evidence>
<name>C0EFC4_9FIRM</name>
<sequence>MDEIPYCKGKSIVSGEEINRKSIKQRCEYKGQGGSQKIAP</sequence>
<reference evidence="1 2" key="2">
    <citation type="submission" date="2009-02" db="EMBL/GenBank/DDBJ databases">
        <title>Draft genome sequence of Clostridium methylpentosum (DSM 5476).</title>
        <authorList>
            <person name="Sudarsanam P."/>
            <person name="Ley R."/>
            <person name="Guruge J."/>
            <person name="Turnbaugh P.J."/>
            <person name="Mahowald M."/>
            <person name="Liep D."/>
            <person name="Gordon J."/>
        </authorList>
    </citation>
    <scope>NUCLEOTIDE SEQUENCE [LARGE SCALE GENOMIC DNA]</scope>
    <source>
        <strain evidence="1 2">DSM 5476</strain>
    </source>
</reference>
<proteinExistence type="predicted"/>
<evidence type="ECO:0000313" key="2">
    <source>
        <dbReference type="Proteomes" id="UP000003340"/>
    </source>
</evidence>
<dbReference type="Proteomes" id="UP000003340">
    <property type="component" value="Unassembled WGS sequence"/>
</dbReference>
<dbReference type="EMBL" id="ACEC01000088">
    <property type="protein sequence ID" value="EEG29819.1"/>
    <property type="molecule type" value="Genomic_DNA"/>
</dbReference>
<accession>C0EFC4</accession>
<gene>
    <name evidence="1" type="ORF">CLOSTMETH_02566</name>
</gene>
<reference evidence="1 2" key="1">
    <citation type="submission" date="2009-01" db="EMBL/GenBank/DDBJ databases">
        <authorList>
            <person name="Fulton L."/>
            <person name="Clifton S."/>
            <person name="Fulton B."/>
            <person name="Xu J."/>
            <person name="Minx P."/>
            <person name="Pepin K.H."/>
            <person name="Johnson M."/>
            <person name="Bhonagiri V."/>
            <person name="Nash W.E."/>
            <person name="Mardis E.R."/>
            <person name="Wilson R.K."/>
        </authorList>
    </citation>
    <scope>NUCLEOTIDE SEQUENCE [LARGE SCALE GENOMIC DNA]</scope>
    <source>
        <strain evidence="1 2">DSM 5476</strain>
    </source>
</reference>
<organism evidence="1 2">
    <name type="scientific">[Clostridium] methylpentosum DSM 5476</name>
    <dbReference type="NCBI Taxonomy" id="537013"/>
    <lineage>
        <taxon>Bacteria</taxon>
        <taxon>Bacillati</taxon>
        <taxon>Bacillota</taxon>
        <taxon>Clostridia</taxon>
        <taxon>Eubacteriales</taxon>
        <taxon>Oscillospiraceae</taxon>
        <taxon>Oscillospiraceae incertae sedis</taxon>
    </lineage>
</organism>